<evidence type="ECO:0000313" key="3">
    <source>
        <dbReference type="Proteomes" id="UP000737018"/>
    </source>
</evidence>
<organism evidence="2 3">
    <name type="scientific">Castanea mollissima</name>
    <name type="common">Chinese chestnut</name>
    <dbReference type="NCBI Taxonomy" id="60419"/>
    <lineage>
        <taxon>Eukaryota</taxon>
        <taxon>Viridiplantae</taxon>
        <taxon>Streptophyta</taxon>
        <taxon>Embryophyta</taxon>
        <taxon>Tracheophyta</taxon>
        <taxon>Spermatophyta</taxon>
        <taxon>Magnoliopsida</taxon>
        <taxon>eudicotyledons</taxon>
        <taxon>Gunneridae</taxon>
        <taxon>Pentapetalae</taxon>
        <taxon>rosids</taxon>
        <taxon>fabids</taxon>
        <taxon>Fagales</taxon>
        <taxon>Fagaceae</taxon>
        <taxon>Castanea</taxon>
    </lineage>
</organism>
<sequence length="89" mass="9846">MTHQTDELAKENANLKSEVVALHEHMDRVKEKAIEEYQIKLIAPTTPITELVPDDEETNDEVLVTDGPTGEADNPNNPNDQPTDTPADP</sequence>
<dbReference type="AlphaFoldDB" id="A0A8J4S0K3"/>
<name>A0A8J4S0K3_9ROSI</name>
<dbReference type="OrthoDB" id="10525610at2759"/>
<feature type="region of interest" description="Disordered" evidence="1">
    <location>
        <begin position="48"/>
        <end position="89"/>
    </location>
</feature>
<feature type="compositionally biased region" description="Low complexity" evidence="1">
    <location>
        <begin position="72"/>
        <end position="89"/>
    </location>
</feature>
<gene>
    <name evidence="2" type="ORF">CMV_000922</name>
</gene>
<keyword evidence="3" id="KW-1185">Reference proteome</keyword>
<reference evidence="2" key="1">
    <citation type="submission" date="2020-03" db="EMBL/GenBank/DDBJ databases">
        <title>Castanea mollissima Vanexum genome sequencing.</title>
        <authorList>
            <person name="Staton M."/>
        </authorList>
    </citation>
    <scope>NUCLEOTIDE SEQUENCE</scope>
    <source>
        <tissue evidence="2">Leaf</tissue>
    </source>
</reference>
<accession>A0A8J4S0K3</accession>
<evidence type="ECO:0000313" key="2">
    <source>
        <dbReference type="EMBL" id="KAF3975845.1"/>
    </source>
</evidence>
<dbReference type="EMBL" id="JRKL02000052">
    <property type="protein sequence ID" value="KAF3975845.1"/>
    <property type="molecule type" value="Genomic_DNA"/>
</dbReference>
<protein>
    <submittedName>
        <fullName evidence="2">Uncharacterized protein</fullName>
    </submittedName>
</protein>
<comment type="caution">
    <text evidence="2">The sequence shown here is derived from an EMBL/GenBank/DDBJ whole genome shotgun (WGS) entry which is preliminary data.</text>
</comment>
<proteinExistence type="predicted"/>
<evidence type="ECO:0000256" key="1">
    <source>
        <dbReference type="SAM" id="MobiDB-lite"/>
    </source>
</evidence>
<dbReference type="Proteomes" id="UP000737018">
    <property type="component" value="Unassembled WGS sequence"/>
</dbReference>